<reference evidence="13 14" key="1">
    <citation type="journal article" date="2018" name="Science">
        <title>The opium poppy genome and morphinan production.</title>
        <authorList>
            <person name="Guo L."/>
            <person name="Winzer T."/>
            <person name="Yang X."/>
            <person name="Li Y."/>
            <person name="Ning Z."/>
            <person name="He Z."/>
            <person name="Teodor R."/>
            <person name="Lu Y."/>
            <person name="Bowser T.A."/>
            <person name="Graham I.A."/>
            <person name="Ye K."/>
        </authorList>
    </citation>
    <scope>NUCLEOTIDE SEQUENCE [LARGE SCALE GENOMIC DNA]</scope>
    <source>
        <strain evidence="14">cv. HN1</strain>
        <tissue evidence="13">Leaves</tissue>
    </source>
</reference>
<proteinExistence type="inferred from homology"/>
<protein>
    <recommendedName>
        <fullName evidence="10">Homeobox-leucine zipper protein</fullName>
    </recommendedName>
    <alternativeName>
        <fullName evidence="10">HD-ZIP protein</fullName>
    </alternativeName>
    <alternativeName>
        <fullName evidence="10">Homeodomain transcription factor</fullName>
    </alternativeName>
</protein>
<dbReference type="OMA" id="CERKDKL"/>
<feature type="domain" description="Homeobox" evidence="12">
    <location>
        <begin position="49"/>
        <end position="104"/>
    </location>
</feature>
<organism evidence="13 14">
    <name type="scientific">Papaver somniferum</name>
    <name type="common">Opium poppy</name>
    <dbReference type="NCBI Taxonomy" id="3469"/>
    <lineage>
        <taxon>Eukaryota</taxon>
        <taxon>Viridiplantae</taxon>
        <taxon>Streptophyta</taxon>
        <taxon>Embryophyta</taxon>
        <taxon>Tracheophyta</taxon>
        <taxon>Spermatophyta</taxon>
        <taxon>Magnoliopsida</taxon>
        <taxon>Ranunculales</taxon>
        <taxon>Papaveraceae</taxon>
        <taxon>Papaveroideae</taxon>
        <taxon>Papaver</taxon>
    </lineage>
</organism>
<evidence type="ECO:0000313" key="13">
    <source>
        <dbReference type="EMBL" id="RZC45538.1"/>
    </source>
</evidence>
<dbReference type="STRING" id="3469.A0A4Y7IDF6"/>
<dbReference type="GO" id="GO:0045893">
    <property type="term" value="P:positive regulation of DNA-templated transcription"/>
    <property type="evidence" value="ECO:0007669"/>
    <property type="project" value="TreeGrafter"/>
</dbReference>
<evidence type="ECO:0000313" key="14">
    <source>
        <dbReference type="Proteomes" id="UP000316621"/>
    </source>
</evidence>
<dbReference type="GO" id="GO:0043565">
    <property type="term" value="F:sequence-specific DNA binding"/>
    <property type="evidence" value="ECO:0007669"/>
    <property type="project" value="TreeGrafter"/>
</dbReference>
<comment type="similarity">
    <text evidence="7 10">Belongs to the HD-ZIP homeobox family. Class I subfamily.</text>
</comment>
<dbReference type="Proteomes" id="UP000316621">
    <property type="component" value="Chromosome 1"/>
</dbReference>
<evidence type="ECO:0000256" key="8">
    <source>
        <dbReference type="PROSITE-ProRule" id="PRU00108"/>
    </source>
</evidence>
<feature type="region of interest" description="Disordered" evidence="11">
    <location>
        <begin position="1"/>
        <end position="36"/>
    </location>
</feature>
<dbReference type="InterPro" id="IPR017970">
    <property type="entry name" value="Homeobox_CS"/>
</dbReference>
<evidence type="ECO:0000256" key="9">
    <source>
        <dbReference type="RuleBase" id="RU000682"/>
    </source>
</evidence>
<dbReference type="PROSITE" id="PS50071">
    <property type="entry name" value="HOMEOBOX_2"/>
    <property type="match status" value="1"/>
</dbReference>
<evidence type="ECO:0000256" key="4">
    <source>
        <dbReference type="ARBA" id="ARBA00023155"/>
    </source>
</evidence>
<dbReference type="PANTHER" id="PTHR24326:SF527">
    <property type="entry name" value="HOMEOBOX-LEUCINE ZIPPER PROTEIN ATHB-40"/>
    <property type="match status" value="1"/>
</dbReference>
<keyword evidence="3 8" id="KW-0238">DNA-binding</keyword>
<evidence type="ECO:0000256" key="10">
    <source>
        <dbReference type="RuleBase" id="RU369038"/>
    </source>
</evidence>
<sequence>MEDDQMFLYSQQSDANSYNQMVPTEGESKCRRRRKKNKVEKINEDIGFRKRKLTDEQVRLLELNFGSEHKLESDRKDRIALELGLDPRQVAVWFQNRRVRWKTKKIEEEYSELKRAHDGVMVEKCHLQSEVSRLKEKLMEAEKQIQQLKERSIIDQTSNLSMGSPSSSCFTVDGGDPMFMPDEFDNNFFYVPNGDNNYIHGMEWVNVNPFHDQDLYDIM</sequence>
<dbReference type="GO" id="GO:0005634">
    <property type="term" value="C:nucleus"/>
    <property type="evidence" value="ECO:0007669"/>
    <property type="project" value="UniProtKB-SubCell"/>
</dbReference>
<comment type="function">
    <text evidence="10">Transcription factor.</text>
</comment>
<dbReference type="Gramene" id="RZC45538">
    <property type="protein sequence ID" value="RZC45538"/>
    <property type="gene ID" value="C5167_038480"/>
</dbReference>
<dbReference type="OrthoDB" id="6159439at2759"/>
<dbReference type="Gene3D" id="1.10.10.60">
    <property type="entry name" value="Homeodomain-like"/>
    <property type="match status" value="1"/>
</dbReference>
<dbReference type="FunFam" id="1.10.10.60:FF:000241">
    <property type="entry name" value="homeobox-leucine zipper protein ATHB-40"/>
    <property type="match status" value="1"/>
</dbReference>
<dbReference type="InterPro" id="IPR045224">
    <property type="entry name" value="HDZip_class_I_plant"/>
</dbReference>
<dbReference type="SUPFAM" id="SSF46689">
    <property type="entry name" value="Homeodomain-like"/>
    <property type="match status" value="1"/>
</dbReference>
<dbReference type="PROSITE" id="PS00027">
    <property type="entry name" value="HOMEOBOX_1"/>
    <property type="match status" value="1"/>
</dbReference>
<evidence type="ECO:0000256" key="6">
    <source>
        <dbReference type="ARBA" id="ARBA00023242"/>
    </source>
</evidence>
<evidence type="ECO:0000256" key="2">
    <source>
        <dbReference type="ARBA" id="ARBA00023015"/>
    </source>
</evidence>
<dbReference type="InterPro" id="IPR001356">
    <property type="entry name" value="HD"/>
</dbReference>
<comment type="subcellular location">
    <subcellularLocation>
        <location evidence="1 8 9">Nucleus</location>
    </subcellularLocation>
</comment>
<dbReference type="GO" id="GO:0000981">
    <property type="term" value="F:DNA-binding transcription factor activity, RNA polymerase II-specific"/>
    <property type="evidence" value="ECO:0007669"/>
    <property type="project" value="UniProtKB-UniRule"/>
</dbReference>
<evidence type="ECO:0000256" key="3">
    <source>
        <dbReference type="ARBA" id="ARBA00023125"/>
    </source>
</evidence>
<dbReference type="EMBL" id="CM010715">
    <property type="protein sequence ID" value="RZC45538.1"/>
    <property type="molecule type" value="Genomic_DNA"/>
</dbReference>
<keyword evidence="6 8" id="KW-0539">Nucleus</keyword>
<accession>A0A4Y7IDF6</accession>
<keyword evidence="2 10" id="KW-0805">Transcription regulation</keyword>
<keyword evidence="4 8" id="KW-0371">Homeobox</keyword>
<evidence type="ECO:0000256" key="7">
    <source>
        <dbReference type="ARBA" id="ARBA00025748"/>
    </source>
</evidence>
<gene>
    <name evidence="13" type="ORF">C5167_038480</name>
</gene>
<dbReference type="PANTHER" id="PTHR24326">
    <property type="entry name" value="HOMEOBOX-LEUCINE ZIPPER PROTEIN"/>
    <property type="match status" value="1"/>
</dbReference>
<name>A0A4Y7IDF6_PAPSO</name>
<dbReference type="GO" id="GO:0009725">
    <property type="term" value="P:response to hormone"/>
    <property type="evidence" value="ECO:0007669"/>
    <property type="project" value="UniProtKB-ARBA"/>
</dbReference>
<dbReference type="CDD" id="cd00086">
    <property type="entry name" value="homeodomain"/>
    <property type="match status" value="1"/>
</dbReference>
<dbReference type="InterPro" id="IPR009057">
    <property type="entry name" value="Homeodomain-like_sf"/>
</dbReference>
<evidence type="ECO:0000256" key="11">
    <source>
        <dbReference type="SAM" id="MobiDB-lite"/>
    </source>
</evidence>
<feature type="DNA-binding region" description="Homeobox" evidence="8">
    <location>
        <begin position="51"/>
        <end position="105"/>
    </location>
</feature>
<dbReference type="Pfam" id="PF00046">
    <property type="entry name" value="Homeodomain"/>
    <property type="match status" value="1"/>
</dbReference>
<keyword evidence="5 10" id="KW-0804">Transcription</keyword>
<evidence type="ECO:0000259" key="12">
    <source>
        <dbReference type="PROSITE" id="PS50071"/>
    </source>
</evidence>
<evidence type="ECO:0000256" key="5">
    <source>
        <dbReference type="ARBA" id="ARBA00023163"/>
    </source>
</evidence>
<feature type="compositionally biased region" description="Polar residues" evidence="11">
    <location>
        <begin position="8"/>
        <end position="22"/>
    </location>
</feature>
<evidence type="ECO:0000256" key="1">
    <source>
        <dbReference type="ARBA" id="ARBA00004123"/>
    </source>
</evidence>
<keyword evidence="14" id="KW-1185">Reference proteome</keyword>
<dbReference type="AlphaFoldDB" id="A0A4Y7IDF6"/>
<dbReference type="SMART" id="SM00389">
    <property type="entry name" value="HOX"/>
    <property type="match status" value="1"/>
</dbReference>